<dbReference type="AlphaFoldDB" id="A0AAV3M2L2"/>
<keyword evidence="2" id="KW-0812">Transmembrane</keyword>
<accession>A0AAV3M2L2</accession>
<dbReference type="Pfam" id="PF04225">
    <property type="entry name" value="LysM_OapA"/>
    <property type="match status" value="1"/>
</dbReference>
<evidence type="ECO:0000256" key="2">
    <source>
        <dbReference type="SAM" id="Phobius"/>
    </source>
</evidence>
<evidence type="ECO:0000259" key="3">
    <source>
        <dbReference type="Pfam" id="PF04225"/>
    </source>
</evidence>
<protein>
    <submittedName>
        <fullName evidence="4">Opacity-associated protein A</fullName>
    </submittedName>
</protein>
<dbReference type="Proteomes" id="UP000022311">
    <property type="component" value="Unassembled WGS sequence"/>
</dbReference>
<evidence type="ECO:0000313" key="4">
    <source>
        <dbReference type="EMBL" id="EUD09932.1"/>
    </source>
</evidence>
<reference evidence="4 5" key="1">
    <citation type="submission" date="2014-01" db="EMBL/GenBank/DDBJ databases">
        <authorList>
            <person name="Durkin A.S."/>
            <person name="McCorrison J."/>
            <person name="Torralba M."/>
            <person name="Gillis M."/>
            <person name="Haft D.H."/>
            <person name="Methe B."/>
            <person name="Sutton G."/>
            <person name="Nelson K.E."/>
        </authorList>
    </citation>
    <scope>NUCLEOTIDE SEQUENCE [LARGE SCALE GENOMIC DNA]</scope>
    <source>
        <strain evidence="4 5">205/92</strain>
    </source>
</reference>
<keyword evidence="2" id="KW-1133">Transmembrane helix</keyword>
<dbReference type="Gene3D" id="3.10.450.350">
    <property type="match status" value="1"/>
</dbReference>
<feature type="compositionally biased region" description="Polar residues" evidence="1">
    <location>
        <begin position="51"/>
        <end position="79"/>
    </location>
</feature>
<keyword evidence="2" id="KW-0472">Membrane</keyword>
<proteinExistence type="predicted"/>
<feature type="transmembrane region" description="Helical" evidence="2">
    <location>
        <begin position="7"/>
        <end position="27"/>
    </location>
</feature>
<dbReference type="EMBL" id="JALD01000065">
    <property type="protein sequence ID" value="EUD09932.1"/>
    <property type="molecule type" value="Genomic_DNA"/>
</dbReference>
<dbReference type="RefSeq" id="WP_036963247.1">
    <property type="nucleotide sequence ID" value="NZ_JALD01000065.1"/>
</dbReference>
<gene>
    <name evidence="4" type="ORF">HMPREF1563_0471</name>
</gene>
<evidence type="ECO:0000256" key="1">
    <source>
        <dbReference type="SAM" id="MobiDB-lite"/>
    </source>
</evidence>
<name>A0AAV3M2L2_9GAMM</name>
<comment type="caution">
    <text evidence="4">The sequence shown here is derived from an EMBL/GenBank/DDBJ whole genome shotgun (WGS) entry which is preliminary data.</text>
</comment>
<dbReference type="InterPro" id="IPR007340">
    <property type="entry name" value="LysM_Opacity-associatedA"/>
</dbReference>
<dbReference type="GO" id="GO:0042834">
    <property type="term" value="F:peptidoglycan binding"/>
    <property type="evidence" value="ECO:0007669"/>
    <property type="project" value="InterPro"/>
</dbReference>
<organism evidence="4 5">
    <name type="scientific">Providencia alcalifaciens 205/92</name>
    <dbReference type="NCBI Taxonomy" id="1256988"/>
    <lineage>
        <taxon>Bacteria</taxon>
        <taxon>Pseudomonadati</taxon>
        <taxon>Pseudomonadota</taxon>
        <taxon>Gammaproteobacteria</taxon>
        <taxon>Enterobacterales</taxon>
        <taxon>Morganellaceae</taxon>
        <taxon>Providencia</taxon>
    </lineage>
</organism>
<feature type="compositionally biased region" description="Low complexity" evidence="1">
    <location>
        <begin position="82"/>
        <end position="115"/>
    </location>
</feature>
<feature type="domain" description="Opacity-associated protein A LysM-like" evidence="3">
    <location>
        <begin position="121"/>
        <end position="205"/>
    </location>
</feature>
<feature type="region of interest" description="Disordered" evidence="1">
    <location>
        <begin position="35"/>
        <end position="122"/>
    </location>
</feature>
<sequence length="206" mass="22522">MLRLSTFHRYGIAILALIIIAAIFWPASDKPNTVHNKDGNIPNQPIVIPPASQSNPIPDTVLSQPEQSAATSTNNSPSLPSEPEIIQEQPETAQSTQQASTTTPPATQPSQPTATRPSANEWQNYRVQKGKTLAQLFRDNNLQANDAFIMAKVEGAEKPLSNLQQGQKVRLKANTKGEIQQLEITAANGQTYSFTRLSDGSYYRTP</sequence>
<evidence type="ECO:0000313" key="5">
    <source>
        <dbReference type="Proteomes" id="UP000022311"/>
    </source>
</evidence>